<gene>
    <name evidence="3" type="ORF">JCM16776_1523</name>
</gene>
<proteinExistence type="predicted"/>
<dbReference type="RefSeq" id="WP_018450668.1">
    <property type="nucleotide sequence ID" value="NZ_AP019827.1"/>
</dbReference>
<evidence type="ECO:0000313" key="4">
    <source>
        <dbReference type="Proteomes" id="UP000322617"/>
    </source>
</evidence>
<accession>A0A510JPJ8</accession>
<keyword evidence="4" id="KW-1185">Reference proteome</keyword>
<evidence type="ECO:0000313" key="3">
    <source>
        <dbReference type="EMBL" id="BBM41299.1"/>
    </source>
</evidence>
<name>A0A510JPJ8_9FUSO</name>
<dbReference type="KEGG" id="lsz:JCM16776_1523"/>
<feature type="transmembrane region" description="Helical" evidence="2">
    <location>
        <begin position="400"/>
        <end position="419"/>
    </location>
</feature>
<dbReference type="AlphaFoldDB" id="A0A510JPJ8"/>
<feature type="region of interest" description="Disordered" evidence="1">
    <location>
        <begin position="426"/>
        <end position="478"/>
    </location>
</feature>
<feature type="region of interest" description="Disordered" evidence="1">
    <location>
        <begin position="297"/>
        <end position="317"/>
    </location>
</feature>
<keyword evidence="2" id="KW-0472">Membrane</keyword>
<feature type="compositionally biased region" description="Low complexity" evidence="1">
    <location>
        <begin position="371"/>
        <end position="393"/>
    </location>
</feature>
<evidence type="ECO:0000256" key="2">
    <source>
        <dbReference type="SAM" id="Phobius"/>
    </source>
</evidence>
<organism evidence="3 4">
    <name type="scientific">Leptotrichia shahii</name>
    <dbReference type="NCBI Taxonomy" id="157691"/>
    <lineage>
        <taxon>Bacteria</taxon>
        <taxon>Fusobacteriati</taxon>
        <taxon>Fusobacteriota</taxon>
        <taxon>Fusobacteriia</taxon>
        <taxon>Fusobacteriales</taxon>
        <taxon>Leptotrichiaceae</taxon>
        <taxon>Leptotrichia</taxon>
    </lineage>
</organism>
<feature type="compositionally biased region" description="Polar residues" evidence="1">
    <location>
        <begin position="426"/>
        <end position="437"/>
    </location>
</feature>
<feature type="compositionally biased region" description="Low complexity" evidence="1">
    <location>
        <begin position="447"/>
        <end position="465"/>
    </location>
</feature>
<evidence type="ECO:0000256" key="1">
    <source>
        <dbReference type="SAM" id="MobiDB-lite"/>
    </source>
</evidence>
<dbReference type="OrthoDB" id="82351at2"/>
<dbReference type="Proteomes" id="UP000322617">
    <property type="component" value="Chromosome"/>
</dbReference>
<reference evidence="3 4" key="1">
    <citation type="submission" date="2019-07" db="EMBL/GenBank/DDBJ databases">
        <title>Complete Genome Sequence of Leptotrichia shahii Strain JCM 16776.</title>
        <authorList>
            <person name="Watanabe S."/>
            <person name="Cui L."/>
        </authorList>
    </citation>
    <scope>NUCLEOTIDE SEQUENCE [LARGE SCALE GENOMIC DNA]</scope>
    <source>
        <strain evidence="3 4">JCM16776</strain>
    </source>
</reference>
<sequence length="612" mass="71820">MTERNEIEYNWYEILELEYYPVAEENEQKIKNRIEEKRKEWLRKETDPLNGTKYKNYGELLKRGVIESEMLDSIKRKEIIKDAQNKLFEPIDKFLKFFEGSVITSEKIQDIANRTKRKKELIKKRIEENGKIELYDEKIYKNYCECINRKYEFLTVEQNLKILDKKDLYEFLNSENINMKKFNKEGIIEAVKEKRKDLIKSDNETSAKKKLLTECEKIFGSIGKRNEYDEYLKYLKYIKVKKELEEIKAIYEVTDKQISNEKSDNFNNIKNILNSKREAKNIFIGFCEANKIPYNISKSSDDINKPQNTYKNDNNESKKLSEAACERALNAIENFRFNEAVKCLNEAKYYWSENPRIEMIRKRMDEKAGVSSNNNNNNNYGNNNNQNRSSRNSNSNTTNVILIVSGVILFIVIAVMIFLTMKNMSANSSDDSYSLKRTQSEDNFPKETSPTSETTPENNENTTPPVDTNHETINGYTYLKDDGKNSTFSKRSLGYEQTLIGVEDQYQPYMDIKSEYCNAVNEIEKVDKGIVPGTNTPFSQATYTQVDDAYREYLQQIAQIRQVVILAIANEDMENEVGCYYKGTHWNNANSQYKAKQFYNDEIDNYYNSHRN</sequence>
<dbReference type="EMBL" id="AP019827">
    <property type="protein sequence ID" value="BBM41299.1"/>
    <property type="molecule type" value="Genomic_DNA"/>
</dbReference>
<keyword evidence="2" id="KW-1133">Transmembrane helix</keyword>
<keyword evidence="2" id="KW-0812">Transmembrane</keyword>
<feature type="region of interest" description="Disordered" evidence="1">
    <location>
        <begin position="368"/>
        <end position="393"/>
    </location>
</feature>
<protein>
    <submittedName>
        <fullName evidence="3">Uncharacterized protein</fullName>
    </submittedName>
</protein>